<comment type="caution">
    <text evidence="2">The sequence shown here is derived from an EMBL/GenBank/DDBJ whole genome shotgun (WGS) entry which is preliminary data.</text>
</comment>
<feature type="transmembrane region" description="Helical" evidence="1">
    <location>
        <begin position="66"/>
        <end position="83"/>
    </location>
</feature>
<dbReference type="EMBL" id="JAUESC010000387">
    <property type="protein sequence ID" value="KAK0573223.1"/>
    <property type="molecule type" value="Genomic_DNA"/>
</dbReference>
<dbReference type="AlphaFoldDB" id="A0AA39VCR6"/>
<feature type="transmembrane region" description="Helical" evidence="1">
    <location>
        <begin position="95"/>
        <end position="113"/>
    </location>
</feature>
<sequence>MDLANRLKNLFHSILQMIIQMLPAPPPPVDHEAVAEHQPPPAIPVDPEPEPEAPLLANYNQEKLDWAMRMIGFCLTPAVAIAIEFLEKQSHELPLAFHLLSLALILSFNFLFLSKFIAHKFRETAQLLERLGEIISTLDLVSGDKIKFLLIKAPLKDSYDLAGASFKVAEDFEVSIKLVKLSHFHIAPKY</sequence>
<organism evidence="2 3">
    <name type="scientific">Acer saccharum</name>
    <name type="common">Sugar maple</name>
    <dbReference type="NCBI Taxonomy" id="4024"/>
    <lineage>
        <taxon>Eukaryota</taxon>
        <taxon>Viridiplantae</taxon>
        <taxon>Streptophyta</taxon>
        <taxon>Embryophyta</taxon>
        <taxon>Tracheophyta</taxon>
        <taxon>Spermatophyta</taxon>
        <taxon>Magnoliopsida</taxon>
        <taxon>eudicotyledons</taxon>
        <taxon>Gunneridae</taxon>
        <taxon>Pentapetalae</taxon>
        <taxon>rosids</taxon>
        <taxon>malvids</taxon>
        <taxon>Sapindales</taxon>
        <taxon>Sapindaceae</taxon>
        <taxon>Hippocastanoideae</taxon>
        <taxon>Acereae</taxon>
        <taxon>Acer</taxon>
    </lineage>
</organism>
<accession>A0AA39VCR6</accession>
<evidence type="ECO:0000256" key="1">
    <source>
        <dbReference type="SAM" id="Phobius"/>
    </source>
</evidence>
<keyword evidence="1" id="KW-0812">Transmembrane</keyword>
<reference evidence="2" key="2">
    <citation type="submission" date="2023-06" db="EMBL/GenBank/DDBJ databases">
        <authorList>
            <person name="Swenson N.G."/>
            <person name="Wegrzyn J.L."/>
            <person name="Mcevoy S.L."/>
        </authorList>
    </citation>
    <scope>NUCLEOTIDE SEQUENCE</scope>
    <source>
        <strain evidence="2">NS2018</strain>
        <tissue evidence="2">Leaf</tissue>
    </source>
</reference>
<dbReference type="PANTHER" id="PTHR34741">
    <property type="entry name" value="IMAP FAMILY MEMBER 1, PUTATIVE-RELATED"/>
    <property type="match status" value="1"/>
</dbReference>
<proteinExistence type="predicted"/>
<gene>
    <name evidence="2" type="ORF">LWI29_004575</name>
</gene>
<keyword evidence="1" id="KW-1133">Transmembrane helix</keyword>
<evidence type="ECO:0000313" key="3">
    <source>
        <dbReference type="Proteomes" id="UP001168877"/>
    </source>
</evidence>
<dbReference type="Proteomes" id="UP001168877">
    <property type="component" value="Unassembled WGS sequence"/>
</dbReference>
<keyword evidence="1" id="KW-0472">Membrane</keyword>
<dbReference type="PANTHER" id="PTHR34741:SF2">
    <property type="entry name" value="VESICLE TRANSPORT PROTEIN"/>
    <property type="match status" value="1"/>
</dbReference>
<reference evidence="2" key="1">
    <citation type="journal article" date="2022" name="Plant J.">
        <title>Strategies of tolerance reflected in two North American maple genomes.</title>
        <authorList>
            <person name="McEvoy S.L."/>
            <person name="Sezen U.U."/>
            <person name="Trouern-Trend A."/>
            <person name="McMahon S.M."/>
            <person name="Schaberg P.G."/>
            <person name="Yang J."/>
            <person name="Wegrzyn J.L."/>
            <person name="Swenson N.G."/>
        </authorList>
    </citation>
    <scope>NUCLEOTIDE SEQUENCE</scope>
    <source>
        <strain evidence="2">NS2018</strain>
    </source>
</reference>
<evidence type="ECO:0000313" key="2">
    <source>
        <dbReference type="EMBL" id="KAK0573223.1"/>
    </source>
</evidence>
<name>A0AA39VCR6_ACESA</name>
<protein>
    <submittedName>
        <fullName evidence="2">Uncharacterized protein</fullName>
    </submittedName>
</protein>
<keyword evidence="3" id="KW-1185">Reference proteome</keyword>